<dbReference type="GO" id="GO:0060271">
    <property type="term" value="P:cilium assembly"/>
    <property type="evidence" value="ECO:0007669"/>
    <property type="project" value="TreeGrafter"/>
</dbReference>
<evidence type="ECO:0000313" key="3">
    <source>
        <dbReference type="Proteomes" id="UP000688137"/>
    </source>
</evidence>
<feature type="region of interest" description="Disordered" evidence="1">
    <location>
        <begin position="348"/>
        <end position="374"/>
    </location>
</feature>
<dbReference type="EMBL" id="CAJJDM010000131">
    <property type="protein sequence ID" value="CAD8105884.1"/>
    <property type="molecule type" value="Genomic_DNA"/>
</dbReference>
<evidence type="ECO:0000256" key="1">
    <source>
        <dbReference type="SAM" id="MobiDB-lite"/>
    </source>
</evidence>
<protein>
    <submittedName>
        <fullName evidence="2">Uncharacterized protein</fullName>
    </submittedName>
</protein>
<proteinExistence type="predicted"/>
<feature type="compositionally biased region" description="Basic and acidic residues" evidence="1">
    <location>
        <begin position="348"/>
        <end position="365"/>
    </location>
</feature>
<dbReference type="PANTHER" id="PTHR33487:SF1">
    <property type="entry name" value="CILIA- AND FLAGELLA-ASSOCIATED PROTEIN 54"/>
    <property type="match status" value="1"/>
</dbReference>
<accession>A0A8S1PSB3</accession>
<organism evidence="2 3">
    <name type="scientific">Paramecium primaurelia</name>
    <dbReference type="NCBI Taxonomy" id="5886"/>
    <lineage>
        <taxon>Eukaryota</taxon>
        <taxon>Sar</taxon>
        <taxon>Alveolata</taxon>
        <taxon>Ciliophora</taxon>
        <taxon>Intramacronucleata</taxon>
        <taxon>Oligohymenophorea</taxon>
        <taxon>Peniculida</taxon>
        <taxon>Parameciidae</taxon>
        <taxon>Paramecium</taxon>
    </lineage>
</organism>
<dbReference type="PANTHER" id="PTHR33487">
    <property type="entry name" value="CILIA- AND FLAGELLA-ASSOCIATED PROTEIN 54"/>
    <property type="match status" value="1"/>
</dbReference>
<reference evidence="2" key="1">
    <citation type="submission" date="2021-01" db="EMBL/GenBank/DDBJ databases">
        <authorList>
            <consortium name="Genoscope - CEA"/>
            <person name="William W."/>
        </authorList>
    </citation>
    <scope>NUCLEOTIDE SEQUENCE</scope>
</reference>
<evidence type="ECO:0000313" key="2">
    <source>
        <dbReference type="EMBL" id="CAD8105884.1"/>
    </source>
</evidence>
<keyword evidence="3" id="KW-1185">Reference proteome</keyword>
<gene>
    <name evidence="2" type="ORF">PPRIM_AZ9-3.1.T1280157</name>
</gene>
<name>A0A8S1PSB3_PARPR</name>
<dbReference type="Proteomes" id="UP000688137">
    <property type="component" value="Unassembled WGS sequence"/>
</dbReference>
<sequence>MQVLNIGTFEDKNSFYYLIYNGKIYIFDICRVLRKVNKFSRQDYNSYEKLIQQAREIFKKIIHQIYIQNNQYVDIWKISANAVNVSLTCNDLNNTGIGQKIGAIVTINGLKRNQKYYFAVAAYDGTEGVSNGIGETGDEITTIHPLPLPLLASYLFKVAYQLSNFDICEDAADFCIMQFTENSEFIDRQLHNELNPIHVKRLLQQRIKSVSLIEIQNLTETLLIKAKCLQKKLRIQELKLRNIQYYYKFATIYYIHQKHHQVVDILQLPKELQPNCIICQNHSSKKNHYKYFIFLLKSQIIIVEIPKQYWDANLRILSAKFTYEILKVCMKLNEITLGRRVNYNRLTENEDAKKDTKKDVKKEGKQQQADEPVQPPKQRIILNEFYCLRLLTRNSIGLNDEFGDYIPSFVEKWKEQINQLIPYMENPSDSIDKIFSDRLIRFISDFRFRK</sequence>
<comment type="caution">
    <text evidence="2">The sequence shown here is derived from an EMBL/GenBank/DDBJ whole genome shotgun (WGS) entry which is preliminary data.</text>
</comment>
<dbReference type="AlphaFoldDB" id="A0A8S1PSB3"/>